<dbReference type="GO" id="GO:0005794">
    <property type="term" value="C:Golgi apparatus"/>
    <property type="evidence" value="ECO:0007669"/>
    <property type="project" value="TreeGrafter"/>
</dbReference>
<dbReference type="PANTHER" id="PTHR18902">
    <property type="entry name" value="NUCLEAR MITOTIC APPARATUS PROTEIN 1-RELATED"/>
    <property type="match status" value="1"/>
</dbReference>
<dbReference type="GO" id="GO:0034499">
    <property type="term" value="P:late endosome to Golgi transport"/>
    <property type="evidence" value="ECO:0007669"/>
    <property type="project" value="TreeGrafter"/>
</dbReference>
<dbReference type="InterPro" id="IPR051841">
    <property type="entry name" value="MT-Golgi_org_protein"/>
</dbReference>
<gene>
    <name evidence="8" type="primary">gcc2</name>
</gene>
<protein>
    <recommendedName>
        <fullName evidence="7">GRIP domain-containing protein</fullName>
    </recommendedName>
</protein>
<keyword evidence="2" id="KW-0963">Cytoplasm</keyword>
<evidence type="ECO:0000313" key="9">
    <source>
        <dbReference type="Proteomes" id="UP000472270"/>
    </source>
</evidence>
<comment type="subcellular location">
    <subcellularLocation>
        <location evidence="1">Cytoplasm</location>
    </subcellularLocation>
</comment>
<dbReference type="PROSITE" id="PS50913">
    <property type="entry name" value="GRIP"/>
    <property type="match status" value="1"/>
</dbReference>
<feature type="coiled-coil region" evidence="5">
    <location>
        <begin position="797"/>
        <end position="894"/>
    </location>
</feature>
<feature type="coiled-coil region" evidence="5">
    <location>
        <begin position="448"/>
        <end position="521"/>
    </location>
</feature>
<evidence type="ECO:0000256" key="2">
    <source>
        <dbReference type="ARBA" id="ARBA00022490"/>
    </source>
</evidence>
<dbReference type="FunFam" id="1.10.220.60:FF:000003">
    <property type="entry name" value="GRIP and coiled-coil domain-containing protein 2"/>
    <property type="match status" value="1"/>
</dbReference>
<feature type="region of interest" description="Disordered" evidence="6">
    <location>
        <begin position="145"/>
        <end position="174"/>
    </location>
</feature>
<feature type="coiled-coil region" evidence="5">
    <location>
        <begin position="1141"/>
        <end position="1168"/>
    </location>
</feature>
<sequence length="1233" mass="141782">MYSQETVARLAALQEELDFKNKECTEMQTHTAELTADFKATCTQYESRISQTQEELEEARRQWMAAAEDLKDSHQTSLTESQQETENLHREIQRLNRQYEDDVRFLEEQLEVNAADFERERERLLLLQEELSEQLALKEGFLQDVQEEEEDTNRAGPPKQSPSAKTSDDSSHEASVLKLALEDLQARNMMLQEELVFLRNVKRELESELKQVREEFTVEKEELEFRIDELQMNRGEERCSVSEESHSDGLKQTCWSHTAASLQALQEKLQSVFQERDRLLERCRNAEEASEPAAEGLEMSFEDLRNKNEEILVSLQHEETLVLEFKETLKFTGSESEHELTQASNLENQLSSVTEEKDERIKSLEEDVSALQARQDECGDTIKLLRSQITSLSEERDGLQRDMEANQEHLSGLQCHITEILQQSFSETEVDGSSDISALIDRLWTAAQEEKAVLRQQLEERVERVTAELQARIHDLLREKDLLKASLGDVLLDTEGLQKDLREMQAMNEKLRAENHSLLAQVADLSRGLEEKRKESPDESDAQVQEASELQQALADRDALISQLREEVMLKKESKDKDERMNKIKAVAVKAKKELDNSKKEVVSLREEADQLKAERDALSRSMKDIIHGAEDYKNLMVDYDKQAELLDLEREKLEQASKHSEDLAKRLHNAVQQHELLSSERQDLTARIETLQSNATQLESQILETQKLKCGLERELEAERLLREQKSKEHQSAVKEVEELQAQLSRHKHQLQQTAQELEQLRKDAQQSTLMDMEMADYEKLVKELNHKLCEKDKQMEEHEMHIQTQKEREQRLMEEIESLKLLLDQTEDKASRMKQLLVKTKKDLADAKQKEAAQVISQSALRGDLEAHQQQLEELKADLAATVSEFESYKVRVHNVLKQQKHKSSAQSDGDAFKQEREHMEAVVEQLRSRLKETQQSLQSSTSELQQLQVEHDTLLERHNRILQESVSKEAELRERLLSLQSESVALKSEHGQCAAQLSAQSEALRSSFREQTRHLQDEHCSTVETLQQQISRLEAQLFQLVFLSSHVDRRPADVPLLDLQGMAREEGEGMETTETESLSSSGTPLPSLEQLLTSADLKHEPVVWHTEPSKEELTQKLSTAARSVEHLNSLLHETEATNAVLMEQITLLKSEVRRLERNQEREKSVANLEYLKNVLLQFIFLRSGNERQALLPVIHTMLQLSPEEKSKLAAIAQGAFTSAILPSKTKSLIA</sequence>
<dbReference type="PANTHER" id="PTHR18902:SF25">
    <property type="entry name" value="GRIP AND COILED-COIL DOMAIN-CONTAINING PROTEIN 2"/>
    <property type="match status" value="1"/>
</dbReference>
<feature type="compositionally biased region" description="Polar residues" evidence="6">
    <location>
        <begin position="341"/>
        <end position="353"/>
    </location>
</feature>
<feature type="compositionally biased region" description="Basic and acidic residues" evidence="6">
    <location>
        <begin position="528"/>
        <end position="537"/>
    </location>
</feature>
<accession>A0A673I7Q3</accession>
<dbReference type="Pfam" id="PF01465">
    <property type="entry name" value="GRIP"/>
    <property type="match status" value="1"/>
</dbReference>
<evidence type="ECO:0000256" key="4">
    <source>
        <dbReference type="ARBA" id="ARBA00023054"/>
    </source>
</evidence>
<feature type="coiled-coil region" evidence="5">
    <location>
        <begin position="174"/>
        <end position="233"/>
    </location>
</feature>
<feature type="coiled-coil region" evidence="5">
    <location>
        <begin position="919"/>
        <end position="992"/>
    </location>
</feature>
<dbReference type="Ensembl" id="ENSSRHT00000035828.1">
    <property type="protein sequence ID" value="ENSSRHP00000034812.1"/>
    <property type="gene ID" value="ENSSRHG00000017617.1"/>
</dbReference>
<evidence type="ECO:0000256" key="1">
    <source>
        <dbReference type="ARBA" id="ARBA00004496"/>
    </source>
</evidence>
<name>A0A673I7Q3_9TELE</name>
<evidence type="ECO:0000259" key="7">
    <source>
        <dbReference type="PROSITE" id="PS50913"/>
    </source>
</evidence>
<keyword evidence="4 5" id="KW-0175">Coiled coil</keyword>
<dbReference type="SMART" id="SM00755">
    <property type="entry name" value="Grip"/>
    <property type="match status" value="1"/>
</dbReference>
<reference evidence="8" key="1">
    <citation type="submission" date="2025-08" db="UniProtKB">
        <authorList>
            <consortium name="Ensembl"/>
        </authorList>
    </citation>
    <scope>IDENTIFICATION</scope>
</reference>
<keyword evidence="3" id="KW-0597">Phosphoprotein</keyword>
<organism evidence="8 9">
    <name type="scientific">Sinocyclocheilus rhinocerous</name>
    <dbReference type="NCBI Taxonomy" id="307959"/>
    <lineage>
        <taxon>Eukaryota</taxon>
        <taxon>Metazoa</taxon>
        <taxon>Chordata</taxon>
        <taxon>Craniata</taxon>
        <taxon>Vertebrata</taxon>
        <taxon>Euteleostomi</taxon>
        <taxon>Actinopterygii</taxon>
        <taxon>Neopterygii</taxon>
        <taxon>Teleostei</taxon>
        <taxon>Ostariophysi</taxon>
        <taxon>Cypriniformes</taxon>
        <taxon>Cyprinidae</taxon>
        <taxon>Cyprininae</taxon>
        <taxon>Sinocyclocheilus</taxon>
    </lineage>
</organism>
<proteinExistence type="predicted"/>
<dbReference type="Gene3D" id="1.20.5.340">
    <property type="match status" value="1"/>
</dbReference>
<keyword evidence="9" id="KW-1185">Reference proteome</keyword>
<feature type="coiled-coil region" evidence="5">
    <location>
        <begin position="262"/>
        <end position="289"/>
    </location>
</feature>
<reference evidence="8" key="2">
    <citation type="submission" date="2025-09" db="UniProtKB">
        <authorList>
            <consortium name="Ensembl"/>
        </authorList>
    </citation>
    <scope>IDENTIFICATION</scope>
</reference>
<evidence type="ECO:0000256" key="5">
    <source>
        <dbReference type="SAM" id="Coils"/>
    </source>
</evidence>
<evidence type="ECO:0000313" key="8">
    <source>
        <dbReference type="Ensembl" id="ENSSRHP00000034812.1"/>
    </source>
</evidence>
<evidence type="ECO:0000256" key="6">
    <source>
        <dbReference type="SAM" id="MobiDB-lite"/>
    </source>
</evidence>
<dbReference type="InterPro" id="IPR032023">
    <property type="entry name" value="GCC2_Rab_bind"/>
</dbReference>
<feature type="region of interest" description="Disordered" evidence="6">
    <location>
        <begin position="528"/>
        <end position="549"/>
    </location>
</feature>
<dbReference type="Proteomes" id="UP000472270">
    <property type="component" value="Unassembled WGS sequence"/>
</dbReference>
<dbReference type="Gene3D" id="1.10.220.60">
    <property type="entry name" value="GRIP domain"/>
    <property type="match status" value="1"/>
</dbReference>
<dbReference type="InterPro" id="IPR000237">
    <property type="entry name" value="GRIP_dom"/>
</dbReference>
<feature type="coiled-coil region" evidence="5">
    <location>
        <begin position="3"/>
        <end position="134"/>
    </location>
</feature>
<feature type="domain" description="GRIP" evidence="7">
    <location>
        <begin position="1164"/>
        <end position="1214"/>
    </location>
</feature>
<dbReference type="AlphaFoldDB" id="A0A673I7Q3"/>
<feature type="region of interest" description="Disordered" evidence="6">
    <location>
        <begin position="336"/>
        <end position="358"/>
    </location>
</feature>
<dbReference type="Pfam" id="PF16704">
    <property type="entry name" value="Rab_bind"/>
    <property type="match status" value="1"/>
</dbReference>
<evidence type="ECO:0000256" key="3">
    <source>
        <dbReference type="ARBA" id="ARBA00022553"/>
    </source>
</evidence>